<protein>
    <submittedName>
        <fullName evidence="2">Uncharacterized protein</fullName>
    </submittedName>
</protein>
<comment type="caution">
    <text evidence="2">The sequence shown here is derived from an EMBL/GenBank/DDBJ whole genome shotgun (WGS) entry which is preliminary data.</text>
</comment>
<keyword evidence="3" id="KW-1185">Reference proteome</keyword>
<accession>A0A8B6DM26</accession>
<dbReference type="AlphaFoldDB" id="A0A8B6DM26"/>
<dbReference type="EMBL" id="UYJE01003716">
    <property type="protein sequence ID" value="VDI21797.1"/>
    <property type="molecule type" value="Genomic_DNA"/>
</dbReference>
<reference evidence="2" key="1">
    <citation type="submission" date="2018-11" db="EMBL/GenBank/DDBJ databases">
        <authorList>
            <person name="Alioto T."/>
            <person name="Alioto T."/>
        </authorList>
    </citation>
    <scope>NUCLEOTIDE SEQUENCE</scope>
</reference>
<organism evidence="2 3">
    <name type="scientific">Mytilus galloprovincialis</name>
    <name type="common">Mediterranean mussel</name>
    <dbReference type="NCBI Taxonomy" id="29158"/>
    <lineage>
        <taxon>Eukaryota</taxon>
        <taxon>Metazoa</taxon>
        <taxon>Spiralia</taxon>
        <taxon>Lophotrochozoa</taxon>
        <taxon>Mollusca</taxon>
        <taxon>Bivalvia</taxon>
        <taxon>Autobranchia</taxon>
        <taxon>Pteriomorphia</taxon>
        <taxon>Mytilida</taxon>
        <taxon>Mytiloidea</taxon>
        <taxon>Mytilidae</taxon>
        <taxon>Mytilinae</taxon>
        <taxon>Mytilus</taxon>
    </lineage>
</organism>
<name>A0A8B6DM26_MYTGA</name>
<gene>
    <name evidence="2" type="ORF">MGAL_10B075128</name>
</gene>
<feature type="compositionally biased region" description="Pro residues" evidence="1">
    <location>
        <begin position="127"/>
        <end position="139"/>
    </location>
</feature>
<sequence>MDMTTELELPLPLRNTMSKLDQNINSGCYRCKTPDARIYYKDKWWCKHCIDKLEDKDVDQKQGGLQGTSIQTFPDDTPLRTRIRQSAETWAETFSKTCAAIYRFFTKDENRPPVKLSELHQDQPSLWVPPPPPDPPNPH</sequence>
<evidence type="ECO:0000313" key="2">
    <source>
        <dbReference type="EMBL" id="VDI21797.1"/>
    </source>
</evidence>
<proteinExistence type="predicted"/>
<evidence type="ECO:0000313" key="3">
    <source>
        <dbReference type="Proteomes" id="UP000596742"/>
    </source>
</evidence>
<dbReference type="Proteomes" id="UP000596742">
    <property type="component" value="Unassembled WGS sequence"/>
</dbReference>
<feature type="region of interest" description="Disordered" evidence="1">
    <location>
        <begin position="113"/>
        <end position="139"/>
    </location>
</feature>
<evidence type="ECO:0000256" key="1">
    <source>
        <dbReference type="SAM" id="MobiDB-lite"/>
    </source>
</evidence>